<evidence type="ECO:0000313" key="2">
    <source>
        <dbReference type="Proteomes" id="UP001651880"/>
    </source>
</evidence>
<dbReference type="InterPro" id="IPR024033">
    <property type="entry name" value="OXTCase_su_AllG_h-dom"/>
</dbReference>
<dbReference type="Gene3D" id="1.10.10.660">
    <property type="entry name" value="conserved protein of unknown function from Enterococcus faecalis V583"/>
    <property type="match status" value="1"/>
</dbReference>
<dbReference type="Gene3D" id="3.90.1700.10">
    <property type="entry name" value="v583 domain like"/>
    <property type="match status" value="1"/>
</dbReference>
<comment type="caution">
    <text evidence="1">The sequence shown here is derived from an EMBL/GenBank/DDBJ whole genome shotgun (WGS) entry which is preliminary data.</text>
</comment>
<reference evidence="1 2" key="1">
    <citation type="submission" date="2021-10" db="EMBL/GenBank/DDBJ databases">
        <title>Lutispora strain m25 sp. nov., a thermophilic, non-spore-forming bacterium isolated from a lab-scale methanogenic bioreactor digesting anaerobic sludge.</title>
        <authorList>
            <person name="El Houari A."/>
            <person name="Mcdonald J."/>
        </authorList>
    </citation>
    <scope>NUCLEOTIDE SEQUENCE [LARGE SCALE GENOMIC DNA]</scope>
    <source>
        <strain evidence="2">m25</strain>
    </source>
</reference>
<sequence length="414" mass="44736">MDRKLANEEALKRLQDSDVYLVGAGKAIDVVPGMKKNLILHAGPPITWDRMCGPMQGAVIGALIYEGMAADEASARKLAASGEIEFEPNHHHNAVCPMAGVMSASMPVFIMENKKYGNFSYTNMNEGLGKCLRFGAFSDAVVERLHWMEDNMYPIMKEAVELSGGIDWKALVIQALQMGDDCHNRNRAATAMFAKMIGQYLSKVSASKEEISKVFEFINGNEHFTINITMAMCKAITDAAHNIEGSTIVTAMCRNGVDFGIRISGLGDEWFTAPANTPKGLFFPGFTQDDANPDIGDSTITETTGIGGFAMAGAPAIVAFVGGTYKDAVKFTQEMYEITGAENKNFKIPTLDFRGTPTGIDMVKVLETGLVPRINTGMAHKDPGVGQVGAGLVTAPMDCFKKAARFMVEKGLNK</sequence>
<name>A0ABT1NFJ8_9FIRM</name>
<dbReference type="Pfam" id="PF06545">
    <property type="entry name" value="AllG"/>
    <property type="match status" value="1"/>
</dbReference>
<dbReference type="Gene3D" id="3.90.1710.10">
    <property type="entry name" value="Enterococcus faecalis V583 domain"/>
    <property type="match status" value="1"/>
</dbReference>
<keyword evidence="2" id="KW-1185">Reference proteome</keyword>
<dbReference type="EMBL" id="JAJEKE010000003">
    <property type="protein sequence ID" value="MCQ1529116.1"/>
    <property type="molecule type" value="Genomic_DNA"/>
</dbReference>
<organism evidence="1 2">
    <name type="scientific">Lutispora saccharofermentans</name>
    <dbReference type="NCBI Taxonomy" id="3024236"/>
    <lineage>
        <taxon>Bacteria</taxon>
        <taxon>Bacillati</taxon>
        <taxon>Bacillota</taxon>
        <taxon>Clostridia</taxon>
        <taxon>Lutisporales</taxon>
        <taxon>Lutisporaceae</taxon>
        <taxon>Lutispora</taxon>
    </lineage>
</organism>
<proteinExistence type="predicted"/>
<evidence type="ECO:0000313" key="1">
    <source>
        <dbReference type="EMBL" id="MCQ1529116.1"/>
    </source>
</evidence>
<protein>
    <submittedName>
        <fullName evidence="1">DUF1116 domain-containing protein</fullName>
    </submittedName>
</protein>
<dbReference type="RefSeq" id="WP_255226632.1">
    <property type="nucleotide sequence ID" value="NZ_JAJEKE010000003.1"/>
</dbReference>
<dbReference type="InterPro" id="IPR009499">
    <property type="entry name" value="AllG-like"/>
</dbReference>
<gene>
    <name evidence="1" type="ORF">LJD61_06080</name>
</gene>
<dbReference type="Proteomes" id="UP001651880">
    <property type="component" value="Unassembled WGS sequence"/>
</dbReference>
<accession>A0ABT1NFJ8</accession>